<dbReference type="Proteomes" id="UP000322976">
    <property type="component" value="Unassembled WGS sequence"/>
</dbReference>
<dbReference type="AlphaFoldDB" id="A0A5D8QDG2"/>
<accession>A0A5D8QDG2</accession>
<keyword evidence="1" id="KW-0812">Transmembrane</keyword>
<organism evidence="2 3">
    <name type="scientific">Calorimonas adulescens</name>
    <dbReference type="NCBI Taxonomy" id="2606906"/>
    <lineage>
        <taxon>Bacteria</taxon>
        <taxon>Bacillati</taxon>
        <taxon>Bacillota</taxon>
        <taxon>Clostridia</taxon>
        <taxon>Thermoanaerobacterales</taxon>
        <taxon>Thermoanaerobacteraceae</taxon>
        <taxon>Calorimonas</taxon>
    </lineage>
</organism>
<keyword evidence="1" id="KW-0472">Membrane</keyword>
<reference evidence="2 3" key="1">
    <citation type="submission" date="2019-08" db="EMBL/GenBank/DDBJ databases">
        <title>Calorimonas adulescens gen. nov., sp. nov., an anaerobic thermophilic bacterium from Sakhalin hot spring.</title>
        <authorList>
            <person name="Khomyakova M.A."/>
            <person name="Merkel A.Y."/>
            <person name="Novikov A."/>
            <person name="Bonch-Osmolovskaya E.A."/>
            <person name="Slobodkin A.I."/>
        </authorList>
    </citation>
    <scope>NUCLEOTIDE SEQUENCE [LARGE SCALE GENOMIC DNA]</scope>
    <source>
        <strain evidence="2 3">A05MB</strain>
    </source>
</reference>
<comment type="caution">
    <text evidence="2">The sequence shown here is derived from an EMBL/GenBank/DDBJ whole genome shotgun (WGS) entry which is preliminary data.</text>
</comment>
<feature type="transmembrane region" description="Helical" evidence="1">
    <location>
        <begin position="6"/>
        <end position="24"/>
    </location>
</feature>
<proteinExistence type="predicted"/>
<dbReference type="EMBL" id="VTPS01000005">
    <property type="protein sequence ID" value="TZE82635.1"/>
    <property type="molecule type" value="Genomic_DNA"/>
</dbReference>
<gene>
    <name evidence="2" type="ORF">FWJ32_05005</name>
</gene>
<keyword evidence="3" id="KW-1185">Reference proteome</keyword>
<protein>
    <submittedName>
        <fullName evidence="2">Uncharacterized protein</fullName>
    </submittedName>
</protein>
<keyword evidence="1" id="KW-1133">Transmembrane helix</keyword>
<dbReference type="RefSeq" id="WP_149544875.1">
    <property type="nucleotide sequence ID" value="NZ_VTPS01000005.1"/>
</dbReference>
<evidence type="ECO:0000313" key="2">
    <source>
        <dbReference type="EMBL" id="TZE82635.1"/>
    </source>
</evidence>
<name>A0A5D8QDG2_9THEO</name>
<sequence>MKKNTIITIVSVVVVLICFGVYILSSDRFPRTSRAAIEQAAEGQRFMISEIIDEIKIDKNRTLTLYLNGYGELDCAVTHKNLFYYTVDRFAGHVYTPNSENVLPSVNYRAILHFTGYESGEEYACFGVILDDDVTRIEFNGKDMEEIAFKGMRIVYTYGSGNPKSKFILYDKDNNVLELTK</sequence>
<evidence type="ECO:0000256" key="1">
    <source>
        <dbReference type="SAM" id="Phobius"/>
    </source>
</evidence>
<evidence type="ECO:0000313" key="3">
    <source>
        <dbReference type="Proteomes" id="UP000322976"/>
    </source>
</evidence>